<dbReference type="OrthoDB" id="2161379at2759"/>
<dbReference type="AlphaFoldDB" id="A0A3N4HYV3"/>
<evidence type="ECO:0000256" key="2">
    <source>
        <dbReference type="ARBA" id="ARBA00022737"/>
    </source>
</evidence>
<dbReference type="STRING" id="1160509.A0A3N4HYV3"/>
<dbReference type="EMBL" id="ML119704">
    <property type="protein sequence ID" value="RPA79022.1"/>
    <property type="molecule type" value="Genomic_DNA"/>
</dbReference>
<accession>A0A3N4HYV3</accession>
<keyword evidence="2" id="KW-0677">Repeat</keyword>
<evidence type="ECO:0000259" key="6">
    <source>
        <dbReference type="Pfam" id="PF12265"/>
    </source>
</evidence>
<gene>
    <name evidence="7" type="ORF">BJ508DRAFT_416223</name>
</gene>
<dbReference type="InterPro" id="IPR036322">
    <property type="entry name" value="WD40_repeat_dom_sf"/>
</dbReference>
<evidence type="ECO:0000256" key="5">
    <source>
        <dbReference type="SAM" id="MobiDB-lite"/>
    </source>
</evidence>
<feature type="compositionally biased region" description="Basic and acidic residues" evidence="5">
    <location>
        <begin position="14"/>
        <end position="23"/>
    </location>
</feature>
<feature type="region of interest" description="Disordered" evidence="5">
    <location>
        <begin position="169"/>
        <end position="213"/>
    </location>
</feature>
<name>A0A3N4HYV3_ASCIM</name>
<proteinExistence type="predicted"/>
<dbReference type="InterPro" id="IPR022052">
    <property type="entry name" value="Histone-bd_RBBP4-like_N"/>
</dbReference>
<feature type="repeat" description="WD" evidence="4">
    <location>
        <begin position="411"/>
        <end position="446"/>
    </location>
</feature>
<dbReference type="InterPro" id="IPR020472">
    <property type="entry name" value="WD40_PAC1"/>
</dbReference>
<feature type="compositionally biased region" description="Acidic residues" evidence="5">
    <location>
        <begin position="176"/>
        <end position="195"/>
    </location>
</feature>
<feature type="domain" description="Histone-binding protein RBBP4-like N-terminal" evidence="6">
    <location>
        <begin position="100"/>
        <end position="167"/>
    </location>
</feature>
<evidence type="ECO:0000256" key="4">
    <source>
        <dbReference type="PROSITE-ProRule" id="PRU00221"/>
    </source>
</evidence>
<feature type="compositionally biased region" description="Polar residues" evidence="5">
    <location>
        <begin position="200"/>
        <end position="213"/>
    </location>
</feature>
<evidence type="ECO:0000313" key="7">
    <source>
        <dbReference type="EMBL" id="RPA79022.1"/>
    </source>
</evidence>
<reference evidence="7 8" key="1">
    <citation type="journal article" date="2018" name="Nat. Ecol. Evol.">
        <title>Pezizomycetes genomes reveal the molecular basis of ectomycorrhizal truffle lifestyle.</title>
        <authorList>
            <person name="Murat C."/>
            <person name="Payen T."/>
            <person name="Noel B."/>
            <person name="Kuo A."/>
            <person name="Morin E."/>
            <person name="Chen J."/>
            <person name="Kohler A."/>
            <person name="Krizsan K."/>
            <person name="Balestrini R."/>
            <person name="Da Silva C."/>
            <person name="Montanini B."/>
            <person name="Hainaut M."/>
            <person name="Levati E."/>
            <person name="Barry K.W."/>
            <person name="Belfiori B."/>
            <person name="Cichocki N."/>
            <person name="Clum A."/>
            <person name="Dockter R.B."/>
            <person name="Fauchery L."/>
            <person name="Guy J."/>
            <person name="Iotti M."/>
            <person name="Le Tacon F."/>
            <person name="Lindquist E.A."/>
            <person name="Lipzen A."/>
            <person name="Malagnac F."/>
            <person name="Mello A."/>
            <person name="Molinier V."/>
            <person name="Miyauchi S."/>
            <person name="Poulain J."/>
            <person name="Riccioni C."/>
            <person name="Rubini A."/>
            <person name="Sitrit Y."/>
            <person name="Splivallo R."/>
            <person name="Traeger S."/>
            <person name="Wang M."/>
            <person name="Zifcakova L."/>
            <person name="Wipf D."/>
            <person name="Zambonelli A."/>
            <person name="Paolocci F."/>
            <person name="Nowrousian M."/>
            <person name="Ottonello S."/>
            <person name="Baldrian P."/>
            <person name="Spatafora J.W."/>
            <person name="Henrissat B."/>
            <person name="Nagy L.G."/>
            <person name="Aury J.M."/>
            <person name="Wincker P."/>
            <person name="Grigoriev I.V."/>
            <person name="Bonfante P."/>
            <person name="Martin F.M."/>
        </authorList>
    </citation>
    <scope>NUCLEOTIDE SEQUENCE [LARGE SCALE GENOMIC DNA]</scope>
    <source>
        <strain evidence="7 8">RN42</strain>
    </source>
</reference>
<dbReference type="Gene3D" id="2.130.10.10">
    <property type="entry name" value="YVTN repeat-like/Quinoprotein amine dehydrogenase"/>
    <property type="match status" value="1"/>
</dbReference>
<organism evidence="7 8">
    <name type="scientific">Ascobolus immersus RN42</name>
    <dbReference type="NCBI Taxonomy" id="1160509"/>
    <lineage>
        <taxon>Eukaryota</taxon>
        <taxon>Fungi</taxon>
        <taxon>Dikarya</taxon>
        <taxon>Ascomycota</taxon>
        <taxon>Pezizomycotina</taxon>
        <taxon>Pezizomycetes</taxon>
        <taxon>Pezizales</taxon>
        <taxon>Ascobolaceae</taxon>
        <taxon>Ascobolus</taxon>
    </lineage>
</organism>
<dbReference type="PANTHER" id="PTHR45903">
    <property type="entry name" value="GLUTAMATE-RICH WD REPEAT-CONTAINING PROTEIN 1"/>
    <property type="match status" value="1"/>
</dbReference>
<dbReference type="SMART" id="SM00320">
    <property type="entry name" value="WD40"/>
    <property type="match status" value="4"/>
</dbReference>
<dbReference type="PROSITE" id="PS50082">
    <property type="entry name" value="WD_REPEATS_2"/>
    <property type="match status" value="2"/>
</dbReference>
<keyword evidence="1 4" id="KW-0853">WD repeat</keyword>
<evidence type="ECO:0000256" key="1">
    <source>
        <dbReference type="ARBA" id="ARBA00022574"/>
    </source>
</evidence>
<feature type="repeat" description="WD" evidence="4">
    <location>
        <begin position="312"/>
        <end position="354"/>
    </location>
</feature>
<dbReference type="PANTHER" id="PTHR45903:SF1">
    <property type="entry name" value="GLUTAMATE-RICH WD REPEAT-CONTAINING PROTEIN 1"/>
    <property type="match status" value="1"/>
</dbReference>
<dbReference type="SUPFAM" id="SSF50978">
    <property type="entry name" value="WD40 repeat-like"/>
    <property type="match status" value="1"/>
</dbReference>
<dbReference type="Proteomes" id="UP000275078">
    <property type="component" value="Unassembled WGS sequence"/>
</dbReference>
<dbReference type="InterPro" id="IPR001680">
    <property type="entry name" value="WD40_rpt"/>
</dbReference>
<keyword evidence="8" id="KW-1185">Reference proteome</keyword>
<feature type="region of interest" description="Disordered" evidence="5">
    <location>
        <begin position="1"/>
        <end position="81"/>
    </location>
</feature>
<protein>
    <recommendedName>
        <fullName evidence="3">Glutamate-rich WD repeat-containing protein 1</fullName>
    </recommendedName>
</protein>
<dbReference type="PROSITE" id="PS50294">
    <property type="entry name" value="WD_REPEATS_REGION"/>
    <property type="match status" value="2"/>
</dbReference>
<evidence type="ECO:0000256" key="3">
    <source>
        <dbReference type="ARBA" id="ARBA00040876"/>
    </source>
</evidence>
<feature type="compositionally biased region" description="Acidic residues" evidence="5">
    <location>
        <begin position="32"/>
        <end position="59"/>
    </location>
</feature>
<dbReference type="GO" id="GO:0005730">
    <property type="term" value="C:nucleolus"/>
    <property type="evidence" value="ECO:0007669"/>
    <property type="project" value="TreeGrafter"/>
</dbReference>
<dbReference type="InterPro" id="IPR015943">
    <property type="entry name" value="WD40/YVTN_repeat-like_dom_sf"/>
</dbReference>
<dbReference type="PRINTS" id="PR00320">
    <property type="entry name" value="GPROTEINBRPT"/>
</dbReference>
<dbReference type="GO" id="GO:0042254">
    <property type="term" value="P:ribosome biogenesis"/>
    <property type="evidence" value="ECO:0007669"/>
    <property type="project" value="TreeGrafter"/>
</dbReference>
<sequence>MSKRSADAAGVPDAKTHKSEAPQESRVAPDGLEFEDDFEDEFESEGEVEEYNSDDDDDVMVAGADGLPDADDDTPAKKEGDEMEVDNQVFIPSRHKLGKDEILEPDPSVYHMLHTLNVNWPCLSFDIIPDDLGDERRTYPASVYLVTGTQASKPKENEIMVLKLSGLNKMKGGARDDDEEEEDDDDDSDTEDDPILESRSLPTNSVTNRIRMNPNAKQTGEYLAASMAENGDAYIWDLTPHYRSFDSPGTTINKAQKLPKATIKSHRGVEGYGLDWSPLIQSGALLTGDNSGKIYLTTRSQSGGWKTDENAFKGHTGSIEEIQWSPTEQFVFASGSSDGTVKIWDTRSKKRKAQLSVDVSSSDINVMSWNKRVDFLLATGADDGVWGVWDLRKVAELGSNPSANVTPIASFNFHKEPITSIEFHPTEDSVVQVCSADNTITLWDLSVELDDEESKDTGGVEDIPPQLLFCHYMKDVKEAHWQKQMPGVVVATGGDGFGVWKSISV</sequence>
<dbReference type="Pfam" id="PF12265">
    <property type="entry name" value="CAF1C_H4-bd"/>
    <property type="match status" value="1"/>
</dbReference>
<dbReference type="InterPro" id="IPR051972">
    <property type="entry name" value="Glutamate-rich_WD_repeat"/>
</dbReference>
<dbReference type="Pfam" id="PF00400">
    <property type="entry name" value="WD40"/>
    <property type="match status" value="2"/>
</dbReference>
<evidence type="ECO:0000313" key="8">
    <source>
        <dbReference type="Proteomes" id="UP000275078"/>
    </source>
</evidence>